<gene>
    <name evidence="1" type="ORF">NCTC11048_01906</name>
</gene>
<evidence type="ECO:0000313" key="2">
    <source>
        <dbReference type="Proteomes" id="UP000255549"/>
    </source>
</evidence>
<dbReference type="AlphaFoldDB" id="A0A380G6T2"/>
<reference evidence="1 2" key="1">
    <citation type="submission" date="2018-06" db="EMBL/GenBank/DDBJ databases">
        <authorList>
            <consortium name="Pathogen Informatics"/>
            <person name="Doyle S."/>
        </authorList>
    </citation>
    <scope>NUCLEOTIDE SEQUENCE [LARGE SCALE GENOMIC DNA]</scope>
    <source>
        <strain evidence="2">NCTC 11048</strain>
    </source>
</reference>
<accession>A0A380G6T2</accession>
<keyword evidence="2" id="KW-1185">Reference proteome</keyword>
<dbReference type="RefSeq" id="WP_019167761.1">
    <property type="nucleotide sequence ID" value="NZ_CAIB01000070.1"/>
</dbReference>
<dbReference type="STRING" id="1141106.GCA_000308095_02088"/>
<dbReference type="Proteomes" id="UP000255549">
    <property type="component" value="Unassembled WGS sequence"/>
</dbReference>
<dbReference type="OrthoDB" id="2417905at2"/>
<organism evidence="1 2">
    <name type="scientific">Staphylococcus intermedius NCTC 11048</name>
    <dbReference type="NCBI Taxonomy" id="1141106"/>
    <lineage>
        <taxon>Bacteria</taxon>
        <taxon>Bacillati</taxon>
        <taxon>Bacillota</taxon>
        <taxon>Bacilli</taxon>
        <taxon>Bacillales</taxon>
        <taxon>Staphylococcaceae</taxon>
        <taxon>Staphylococcus</taxon>
        <taxon>Staphylococcus intermedius group</taxon>
    </lineage>
</organism>
<protein>
    <submittedName>
        <fullName evidence="1">Uncharacterized protein</fullName>
    </submittedName>
</protein>
<sequence length="195" mass="23309">MNTSKKEQMEYLVQTLIDRVPHAFKFHGEMATHLFLNDQLYFDEKVEICVNRNALSKILRVIPKSFSITGMNSMGKPLPCEDVQHHQLSSVEVYDHNELLMNIIIYDVDNELWLFRLNHNVRIPEKYIYYHSLKWKVDYIKPEIVLMYLLHEPFNDKKVPFYRHLIDKMSYFQFVTLKVAVGEDLLKRVITERST</sequence>
<dbReference type="EMBL" id="UHDP01000003">
    <property type="protein sequence ID" value="SUM46839.1"/>
    <property type="molecule type" value="Genomic_DNA"/>
</dbReference>
<proteinExistence type="predicted"/>
<evidence type="ECO:0000313" key="1">
    <source>
        <dbReference type="EMBL" id="SUM46839.1"/>
    </source>
</evidence>
<name>A0A380G6T2_STAIN</name>